<feature type="region of interest" description="Disordered" evidence="4">
    <location>
        <begin position="338"/>
        <end position="483"/>
    </location>
</feature>
<dbReference type="CDD" id="cd09499">
    <property type="entry name" value="SAM_AIDA1AB-like_repeat1"/>
    <property type="match status" value="1"/>
</dbReference>
<dbReference type="SMART" id="SM00248">
    <property type="entry name" value="ANK"/>
    <property type="match status" value="6"/>
</dbReference>
<feature type="compositionally biased region" description="Acidic residues" evidence="4">
    <location>
        <begin position="390"/>
        <end position="401"/>
    </location>
</feature>
<dbReference type="InterPro" id="IPR041880">
    <property type="entry name" value="SAM_ANKS1_repeat1"/>
</dbReference>
<dbReference type="InterPro" id="IPR002110">
    <property type="entry name" value="Ankyrin_rpt"/>
</dbReference>
<feature type="domain" description="SAM" evidence="5">
    <location>
        <begin position="732"/>
        <end position="788"/>
    </location>
</feature>
<feature type="region of interest" description="Disordered" evidence="4">
    <location>
        <begin position="552"/>
        <end position="617"/>
    </location>
</feature>
<feature type="compositionally biased region" description="Pro residues" evidence="4">
    <location>
        <begin position="289"/>
        <end position="299"/>
    </location>
</feature>
<dbReference type="SMART" id="SM00454">
    <property type="entry name" value="SAM"/>
    <property type="match status" value="2"/>
</dbReference>
<evidence type="ECO:0000313" key="6">
    <source>
        <dbReference type="EMBL" id="KAJ8378380.1"/>
    </source>
</evidence>
<dbReference type="SUPFAM" id="SSF47769">
    <property type="entry name" value="SAM/Pointed domain"/>
    <property type="match status" value="2"/>
</dbReference>
<feature type="region of interest" description="Disordered" evidence="4">
    <location>
        <begin position="281"/>
        <end position="325"/>
    </location>
</feature>
<feature type="repeat" description="ANK" evidence="3">
    <location>
        <begin position="124"/>
        <end position="156"/>
    </location>
</feature>
<dbReference type="Gene3D" id="1.25.40.20">
    <property type="entry name" value="Ankyrin repeat-containing domain"/>
    <property type="match status" value="3"/>
</dbReference>
<feature type="repeat" description="ANK" evidence="3">
    <location>
        <begin position="88"/>
        <end position="120"/>
    </location>
</feature>
<dbReference type="Pfam" id="PF00536">
    <property type="entry name" value="SAM_1"/>
    <property type="match status" value="2"/>
</dbReference>
<dbReference type="PROSITE" id="PS50088">
    <property type="entry name" value="ANK_REPEAT"/>
    <property type="match status" value="5"/>
</dbReference>
<dbReference type="InterPro" id="IPR036770">
    <property type="entry name" value="Ankyrin_rpt-contain_sf"/>
</dbReference>
<feature type="compositionally biased region" description="Basic and acidic residues" evidence="4">
    <location>
        <begin position="862"/>
        <end position="874"/>
    </location>
</feature>
<dbReference type="EMBL" id="JAINUG010000322">
    <property type="protein sequence ID" value="KAJ8378380.1"/>
    <property type="molecule type" value="Genomic_DNA"/>
</dbReference>
<gene>
    <name evidence="6" type="ORF">AAFF_G00243380</name>
</gene>
<dbReference type="PROSITE" id="PS50105">
    <property type="entry name" value="SAM_DOMAIN"/>
    <property type="match status" value="2"/>
</dbReference>
<keyword evidence="7" id="KW-1185">Reference proteome</keyword>
<feature type="compositionally biased region" description="Basic and acidic residues" evidence="4">
    <location>
        <begin position="348"/>
        <end position="361"/>
    </location>
</feature>
<dbReference type="InterPro" id="IPR013761">
    <property type="entry name" value="SAM/pointed_sf"/>
</dbReference>
<comment type="caution">
    <text evidence="6">The sequence shown here is derived from an EMBL/GenBank/DDBJ whole genome shotgun (WGS) entry which is preliminary data.</text>
</comment>
<feature type="repeat" description="ANK" evidence="3">
    <location>
        <begin position="55"/>
        <end position="87"/>
    </location>
</feature>
<dbReference type="InterPro" id="IPR033635">
    <property type="entry name" value="ANKS1/Caskin"/>
</dbReference>
<protein>
    <recommendedName>
        <fullName evidence="5">SAM domain-containing protein</fullName>
    </recommendedName>
</protein>
<dbReference type="SUPFAM" id="SSF48403">
    <property type="entry name" value="Ankyrin repeat"/>
    <property type="match status" value="1"/>
</dbReference>
<dbReference type="PRINTS" id="PR01415">
    <property type="entry name" value="ANKYRIN"/>
</dbReference>
<reference evidence="6" key="1">
    <citation type="journal article" date="2023" name="Science">
        <title>Genome structures resolve the early diversification of teleost fishes.</title>
        <authorList>
            <person name="Parey E."/>
            <person name="Louis A."/>
            <person name="Montfort J."/>
            <person name="Bouchez O."/>
            <person name="Roques C."/>
            <person name="Iampietro C."/>
            <person name="Lluch J."/>
            <person name="Castinel A."/>
            <person name="Donnadieu C."/>
            <person name="Desvignes T."/>
            <person name="Floi Bucao C."/>
            <person name="Jouanno E."/>
            <person name="Wen M."/>
            <person name="Mejri S."/>
            <person name="Dirks R."/>
            <person name="Jansen H."/>
            <person name="Henkel C."/>
            <person name="Chen W.J."/>
            <person name="Zahm M."/>
            <person name="Cabau C."/>
            <person name="Klopp C."/>
            <person name="Thompson A.W."/>
            <person name="Robinson-Rechavi M."/>
            <person name="Braasch I."/>
            <person name="Lecointre G."/>
            <person name="Bobe J."/>
            <person name="Postlethwait J.H."/>
            <person name="Berthelot C."/>
            <person name="Roest Crollius H."/>
            <person name="Guiguen Y."/>
        </authorList>
    </citation>
    <scope>NUCLEOTIDE SEQUENCE</scope>
    <source>
        <strain evidence="6">NC1722</strain>
    </source>
</reference>
<dbReference type="PANTHER" id="PTHR24174">
    <property type="entry name" value="ANKYRIN REPEAT AND STERILE ALPHA MOTIF DOMAIN-CONTAINING PROTEIN 1"/>
    <property type="match status" value="1"/>
</dbReference>
<keyword evidence="1" id="KW-0677">Repeat</keyword>
<feature type="repeat" description="ANK" evidence="3">
    <location>
        <begin position="222"/>
        <end position="254"/>
    </location>
</feature>
<evidence type="ECO:0000256" key="3">
    <source>
        <dbReference type="PROSITE-ProRule" id="PRU00023"/>
    </source>
</evidence>
<feature type="repeat" description="ANK" evidence="3">
    <location>
        <begin position="190"/>
        <end position="222"/>
    </location>
</feature>
<organism evidence="6 7">
    <name type="scientific">Aldrovandia affinis</name>
    <dbReference type="NCBI Taxonomy" id="143900"/>
    <lineage>
        <taxon>Eukaryota</taxon>
        <taxon>Metazoa</taxon>
        <taxon>Chordata</taxon>
        <taxon>Craniata</taxon>
        <taxon>Vertebrata</taxon>
        <taxon>Euteleostomi</taxon>
        <taxon>Actinopterygii</taxon>
        <taxon>Neopterygii</taxon>
        <taxon>Teleostei</taxon>
        <taxon>Notacanthiformes</taxon>
        <taxon>Halosauridae</taxon>
        <taxon>Aldrovandia</taxon>
    </lineage>
</organism>
<feature type="compositionally biased region" description="Polar residues" evidence="4">
    <location>
        <begin position="338"/>
        <end position="347"/>
    </location>
</feature>
<dbReference type="Proteomes" id="UP001221898">
    <property type="component" value="Unassembled WGS sequence"/>
</dbReference>
<feature type="region of interest" description="Disordered" evidence="4">
    <location>
        <begin position="814"/>
        <end position="874"/>
    </location>
</feature>
<keyword evidence="2 3" id="KW-0040">ANK repeat</keyword>
<sequence length="887" mass="96116">MGKEQELLEAARTGNLAAVEKLLSGRRQSAGTGSGSRSSLLSLWRGPSVNCVDSTGYTPLHHAALNGQSEVVEALLRNEALTNVADQKGCSPLHLAAWKGDQCIVRLLIHQGPSHSKLNEQNNDNDTPLHCAAQYGHAEVVRLLLDELADPATRNNRLETPLDLAALYGRLEVVCLLLAAHPGLLACHAQTHTPLHLAARNGHLPVVEVLLDAGMDINCETEKGSALHEAALFGKMDVVNKLLGAGIDANMVDSRGHTALDTVREVPSRKSREIASLIRGHMTGNTLDLPPPPPSPPYQDKPSPRVKGDVEQQVSERFSGPGEENPYEALIEETSCHSLDSLTSGKSSDWDSGRPDSEGGKKEHHPHPPQPPPDSQEEIGFEALQANGSVDEEEVSAEGEGGDAAYELLSSPQTTVPMSRQDSVSQTDEDDVTLPPNSLLPQNKNPLLQTSNSLQLLGQESEPGRPGFRAPGDNAQLGRDRSAAIPEQFAGLLHGSSPVIEGRKDLFRTLSGAPVRLAPEEPRASPAAMSAPLLDRDPTAIYATVVHTRAREAWDSPDTTPGARARPPGDLKLTRSLSKSDSDLLVSPPGEEESGLGGRSESVSNCSASKKHLERSPSFTSEWDEIEKIMNLIGAGIQFSRDAPPTSTAGGACGRVLDQPVGDWLESVGLPQYESRLLLNGFDDLQFMGSDVMEEQDLREIGITDPGHRKKILHAARALPKVKSLGYDGSTSLSSWLDGLGLQEYLHNFLSSGYRTLDSVKNLWELEIVNQVLKIGLLGHRKRIIASLAERPYEEAPVKPPRLSQIRCQDLASQRSSPISHMDSYMGRSMDPLLPQGDSGRWRGTDQEYEASSRRPHSARPRSHDVNGDHRLRTFDPGGTLSEWTWN</sequence>
<accession>A0AAD7W3I7</accession>
<evidence type="ECO:0000256" key="4">
    <source>
        <dbReference type="SAM" id="MobiDB-lite"/>
    </source>
</evidence>
<feature type="compositionally biased region" description="Polar residues" evidence="4">
    <location>
        <begin position="410"/>
        <end position="426"/>
    </location>
</feature>
<dbReference type="GO" id="GO:0046875">
    <property type="term" value="F:ephrin receptor binding"/>
    <property type="evidence" value="ECO:0007669"/>
    <property type="project" value="TreeGrafter"/>
</dbReference>
<dbReference type="PANTHER" id="PTHR24174:SF4">
    <property type="entry name" value="ANKYRIN REPEAT AND SAM DOMAIN-CONTAINING PROTEIN 1A"/>
    <property type="match status" value="1"/>
</dbReference>
<dbReference type="PROSITE" id="PS50297">
    <property type="entry name" value="ANK_REP_REGION"/>
    <property type="match status" value="5"/>
</dbReference>
<feature type="domain" description="SAM" evidence="5">
    <location>
        <begin position="661"/>
        <end position="722"/>
    </location>
</feature>
<feature type="compositionally biased region" description="Basic and acidic residues" evidence="4">
    <location>
        <begin position="567"/>
        <end position="582"/>
    </location>
</feature>
<dbReference type="AlphaFoldDB" id="A0AAD7W3I7"/>
<evidence type="ECO:0000259" key="5">
    <source>
        <dbReference type="PROSITE" id="PS50105"/>
    </source>
</evidence>
<dbReference type="GO" id="GO:0005829">
    <property type="term" value="C:cytosol"/>
    <property type="evidence" value="ECO:0007669"/>
    <property type="project" value="TreeGrafter"/>
</dbReference>
<name>A0AAD7W3I7_9TELE</name>
<dbReference type="GO" id="GO:0048013">
    <property type="term" value="P:ephrin receptor signaling pathway"/>
    <property type="evidence" value="ECO:0007669"/>
    <property type="project" value="TreeGrafter"/>
</dbReference>
<evidence type="ECO:0000313" key="7">
    <source>
        <dbReference type="Proteomes" id="UP001221898"/>
    </source>
</evidence>
<dbReference type="Gene3D" id="1.10.150.50">
    <property type="entry name" value="Transcription Factor, Ets-1"/>
    <property type="match status" value="2"/>
</dbReference>
<dbReference type="Pfam" id="PF12796">
    <property type="entry name" value="Ank_2"/>
    <property type="match status" value="3"/>
</dbReference>
<proteinExistence type="predicted"/>
<evidence type="ECO:0000256" key="1">
    <source>
        <dbReference type="ARBA" id="ARBA00022737"/>
    </source>
</evidence>
<evidence type="ECO:0000256" key="2">
    <source>
        <dbReference type="ARBA" id="ARBA00023043"/>
    </source>
</evidence>
<feature type="compositionally biased region" description="Polar residues" evidence="4">
    <location>
        <begin position="435"/>
        <end position="458"/>
    </location>
</feature>
<dbReference type="InterPro" id="IPR001660">
    <property type="entry name" value="SAM"/>
</dbReference>